<dbReference type="Pfam" id="PF02384">
    <property type="entry name" value="N6_Mtase"/>
    <property type="match status" value="1"/>
</dbReference>
<name>A0A2Z4FI61_9DELT</name>
<keyword evidence="6" id="KW-0680">Restriction system</keyword>
<dbReference type="REBASE" id="254352">
    <property type="entry name" value="M.BseFA350ORF4830P"/>
</dbReference>
<evidence type="ECO:0000256" key="7">
    <source>
        <dbReference type="ARBA" id="ARBA00047942"/>
    </source>
</evidence>
<accession>A0A2Z4FI61</accession>
<sequence length="704" mass="78982">MERDELKRLEDSLWEAADRLRANSKLNATEYSMPVLGLIFLRHATNRFDRVREQIEARLPRRGGKTRPITAADFASEGSIFLPEEARYDTIAGLPEDQDIGKAIKEAMEAVEAQVPELLQGVLPREYPKFDPDLLRNLVRVFNSDELRTPTNDDIFGRIYEYFLNKFAMSGAQEGGEFFTPPSLVRTIVNFIEPTHGLILDPAVGSAGMFVQAAHAAEAAGRKPSDVLSFFGQEKSETNTRLALMNLAVHGLEGTIQQGNSFYDRIDDKVGQCDFVMANPPFNVDMVDPTKLKDDPRLLASVKTLGISKKTNTVSNANYLWIQYFYGYLKPQGRAGFVMAQSATDAGHWEKKIRQQLVETGDVDIMVSIGTNFFYTRSLPCSLWFFDKGRAAERKNQTLMLDARNIYRVISRKIRDFSDEQLANLTAIVWLYRGQTDRYLELIRDYFATSQDAAAQLGESLAALDAPNDKLSAQLDNLLKSAPKDAEAEALTALQATITERGDAISSLSKTRTALLADLSKWFEQQGMKIPATNAEQVARHDSFQPFIERFATLRRQINEVHKLSNRAFDSAKRDLGATKWDAWEGREISKQQDALDEARHAALEAIKASTYPFAQVTWLQTRFPDGEYADVLGLCKMVSNEEIAEQDYSLTPGRYVGVAPPEPEDEEAVEERLREIHVELASLNEEAVALAATISMNFEELVG</sequence>
<evidence type="ECO:0000256" key="3">
    <source>
        <dbReference type="ARBA" id="ARBA00022603"/>
    </source>
</evidence>
<dbReference type="PANTHER" id="PTHR42998">
    <property type="entry name" value="TYPE I RESTRICTION ENZYME HINDVIIP M PROTEIN-RELATED"/>
    <property type="match status" value="1"/>
</dbReference>
<dbReference type="GO" id="GO:0009007">
    <property type="term" value="F:site-specific DNA-methyltransferase (adenine-specific) activity"/>
    <property type="evidence" value="ECO:0007669"/>
    <property type="project" value="UniProtKB-EC"/>
</dbReference>
<dbReference type="InterPro" id="IPR003356">
    <property type="entry name" value="DNA_methylase_A-5"/>
</dbReference>
<dbReference type="EMBL" id="CP030032">
    <property type="protein sequence ID" value="AWV88697.1"/>
    <property type="molecule type" value="Genomic_DNA"/>
</dbReference>
<dbReference type="AlphaFoldDB" id="A0A2Z4FI61"/>
<dbReference type="Proteomes" id="UP000249799">
    <property type="component" value="Chromosome"/>
</dbReference>
<dbReference type="Gene3D" id="1.20.1260.30">
    <property type="match status" value="1"/>
</dbReference>
<dbReference type="PRINTS" id="PR00507">
    <property type="entry name" value="N12N6MTFRASE"/>
</dbReference>
<evidence type="ECO:0000256" key="2">
    <source>
        <dbReference type="ARBA" id="ARBA00011900"/>
    </source>
</evidence>
<evidence type="ECO:0000256" key="5">
    <source>
        <dbReference type="ARBA" id="ARBA00022691"/>
    </source>
</evidence>
<proteinExistence type="inferred from homology"/>
<keyword evidence="9" id="KW-1185">Reference proteome</keyword>
<dbReference type="KEGG" id="bsed:DN745_04830"/>
<protein>
    <recommendedName>
        <fullName evidence="2">site-specific DNA-methyltransferase (adenine-specific)</fullName>
        <ecNumber evidence="2">2.1.1.72</ecNumber>
    </recommendedName>
</protein>
<comment type="catalytic activity">
    <reaction evidence="7">
        <text>a 2'-deoxyadenosine in DNA + S-adenosyl-L-methionine = an N(6)-methyl-2'-deoxyadenosine in DNA + S-adenosyl-L-homocysteine + H(+)</text>
        <dbReference type="Rhea" id="RHEA:15197"/>
        <dbReference type="Rhea" id="RHEA-COMP:12418"/>
        <dbReference type="Rhea" id="RHEA-COMP:12419"/>
        <dbReference type="ChEBI" id="CHEBI:15378"/>
        <dbReference type="ChEBI" id="CHEBI:57856"/>
        <dbReference type="ChEBI" id="CHEBI:59789"/>
        <dbReference type="ChEBI" id="CHEBI:90615"/>
        <dbReference type="ChEBI" id="CHEBI:90616"/>
        <dbReference type="EC" id="2.1.1.72"/>
    </reaction>
</comment>
<keyword evidence="5" id="KW-0949">S-adenosyl-L-methionine</keyword>
<reference evidence="8 9" key="1">
    <citation type="submission" date="2018-06" db="EMBL/GenBank/DDBJ databases">
        <title>Lujinxingia sediminis gen. nov. sp. nov., a new facultative anaerobic member of the class Deltaproteobacteria, and proposal of Lujinxingaceae fam. nov.</title>
        <authorList>
            <person name="Guo L.-Y."/>
            <person name="Li C.-M."/>
            <person name="Wang S."/>
            <person name="Du Z.-J."/>
        </authorList>
    </citation>
    <scope>NUCLEOTIDE SEQUENCE [LARGE SCALE GENOMIC DNA]</scope>
    <source>
        <strain evidence="8 9">FA350</strain>
    </source>
</reference>
<comment type="similarity">
    <text evidence="1">Belongs to the N(4)/N(6)-methyltransferase family.</text>
</comment>
<dbReference type="GO" id="GO:0003677">
    <property type="term" value="F:DNA binding"/>
    <property type="evidence" value="ECO:0007669"/>
    <property type="project" value="InterPro"/>
</dbReference>
<dbReference type="GO" id="GO:0032259">
    <property type="term" value="P:methylation"/>
    <property type="evidence" value="ECO:0007669"/>
    <property type="project" value="UniProtKB-KW"/>
</dbReference>
<dbReference type="EC" id="2.1.1.72" evidence="2"/>
<keyword evidence="4 8" id="KW-0808">Transferase</keyword>
<dbReference type="Gene3D" id="3.40.50.150">
    <property type="entry name" value="Vaccinia Virus protein VP39"/>
    <property type="match status" value="1"/>
</dbReference>
<dbReference type="InterPro" id="IPR038333">
    <property type="entry name" value="T1MK-like_N_sf"/>
</dbReference>
<dbReference type="RefSeq" id="WP_111332650.1">
    <property type="nucleotide sequence ID" value="NZ_CP030032.1"/>
</dbReference>
<evidence type="ECO:0000256" key="6">
    <source>
        <dbReference type="ARBA" id="ARBA00022747"/>
    </source>
</evidence>
<evidence type="ECO:0000313" key="8">
    <source>
        <dbReference type="EMBL" id="AWV88697.1"/>
    </source>
</evidence>
<dbReference type="InterPro" id="IPR029063">
    <property type="entry name" value="SAM-dependent_MTases_sf"/>
</dbReference>
<dbReference type="GO" id="GO:0009307">
    <property type="term" value="P:DNA restriction-modification system"/>
    <property type="evidence" value="ECO:0007669"/>
    <property type="project" value="UniProtKB-KW"/>
</dbReference>
<organism evidence="8 9">
    <name type="scientific">Bradymonas sediminis</name>
    <dbReference type="NCBI Taxonomy" id="1548548"/>
    <lineage>
        <taxon>Bacteria</taxon>
        <taxon>Deltaproteobacteria</taxon>
        <taxon>Bradymonadales</taxon>
        <taxon>Bradymonadaceae</taxon>
        <taxon>Bradymonas</taxon>
    </lineage>
</organism>
<evidence type="ECO:0000256" key="1">
    <source>
        <dbReference type="ARBA" id="ARBA00006594"/>
    </source>
</evidence>
<gene>
    <name evidence="8" type="ORF">DN745_04830</name>
</gene>
<dbReference type="PANTHER" id="PTHR42998:SF1">
    <property type="entry name" value="TYPE I RESTRICTION ENZYME HINDI METHYLASE SUBUNIT"/>
    <property type="match status" value="1"/>
</dbReference>
<evidence type="ECO:0000313" key="9">
    <source>
        <dbReference type="Proteomes" id="UP000249799"/>
    </source>
</evidence>
<evidence type="ECO:0000256" key="4">
    <source>
        <dbReference type="ARBA" id="ARBA00022679"/>
    </source>
</evidence>
<keyword evidence="3 8" id="KW-0489">Methyltransferase</keyword>
<dbReference type="InterPro" id="IPR022749">
    <property type="entry name" value="D12N6_MeTrfase_N"/>
</dbReference>
<dbReference type="Pfam" id="PF12161">
    <property type="entry name" value="HsdM_N"/>
    <property type="match status" value="1"/>
</dbReference>
<dbReference type="GO" id="GO:0008170">
    <property type="term" value="F:N-methyltransferase activity"/>
    <property type="evidence" value="ECO:0007669"/>
    <property type="project" value="InterPro"/>
</dbReference>
<dbReference type="OrthoDB" id="9784823at2"/>
<dbReference type="SUPFAM" id="SSF53335">
    <property type="entry name" value="S-adenosyl-L-methionine-dependent methyltransferases"/>
    <property type="match status" value="1"/>
</dbReference>
<dbReference type="InterPro" id="IPR052916">
    <property type="entry name" value="Type-I_RE_MTase_Subunit"/>
</dbReference>